<sequence>MAQSQERPGNSAEVDPRLIDATAAAIARWGLTETTRERIAAEAGMSRATIYRRDVTRDQLVAALTARAAQTFRNAIWPAITGRGTAAERLEAALEAMCAAADEYLPLLAGMFLAHGEVFHRPGPDALTVDVFAEPFERLLIDGAADGTVRRVPETVTATVLFNMVGWGYIHLRASHHWDAEAARRSVIGLALHGLITKVS</sequence>
<evidence type="ECO:0000313" key="7">
    <source>
        <dbReference type="Proteomes" id="UP000192411"/>
    </source>
</evidence>
<evidence type="ECO:0000256" key="3">
    <source>
        <dbReference type="ARBA" id="ARBA00023163"/>
    </source>
</evidence>
<keyword evidence="1" id="KW-0805">Transcription regulation</keyword>
<dbReference type="OrthoDB" id="3816938at2"/>
<dbReference type="Gene3D" id="1.10.10.60">
    <property type="entry name" value="Homeodomain-like"/>
    <property type="match status" value="1"/>
</dbReference>
<dbReference type="AlphaFoldDB" id="A0A1X0JHE0"/>
<dbReference type="EMBL" id="MVIM01000021">
    <property type="protein sequence ID" value="ORB61677.1"/>
    <property type="molecule type" value="Genomic_DNA"/>
</dbReference>
<accession>A0A1X0JHE0</accession>
<dbReference type="GO" id="GO:0000976">
    <property type="term" value="F:transcription cis-regulatory region binding"/>
    <property type="evidence" value="ECO:0007669"/>
    <property type="project" value="TreeGrafter"/>
</dbReference>
<dbReference type="SUPFAM" id="SSF48498">
    <property type="entry name" value="Tetracyclin repressor-like, C-terminal domain"/>
    <property type="match status" value="1"/>
</dbReference>
<dbReference type="eggNOG" id="COG1309">
    <property type="taxonomic scope" value="Bacteria"/>
</dbReference>
<dbReference type="GO" id="GO:0003700">
    <property type="term" value="F:DNA-binding transcription factor activity"/>
    <property type="evidence" value="ECO:0007669"/>
    <property type="project" value="TreeGrafter"/>
</dbReference>
<proteinExistence type="predicted"/>
<dbReference type="PROSITE" id="PS50977">
    <property type="entry name" value="HTH_TETR_2"/>
    <property type="match status" value="1"/>
</dbReference>
<evidence type="ECO:0000313" key="6">
    <source>
        <dbReference type="EMBL" id="ORB61677.1"/>
    </source>
</evidence>
<feature type="domain" description="HTH tetR-type" evidence="5">
    <location>
        <begin position="12"/>
        <end position="72"/>
    </location>
</feature>
<keyword evidence="3" id="KW-0804">Transcription</keyword>
<name>A0A1X0JHE0_9MYCO</name>
<dbReference type="PANTHER" id="PTHR30055">
    <property type="entry name" value="HTH-TYPE TRANSCRIPTIONAL REGULATOR RUTR"/>
    <property type="match status" value="1"/>
</dbReference>
<dbReference type="Proteomes" id="UP000192411">
    <property type="component" value="Unassembled WGS sequence"/>
</dbReference>
<dbReference type="SUPFAM" id="SSF46689">
    <property type="entry name" value="Homeodomain-like"/>
    <property type="match status" value="1"/>
</dbReference>
<comment type="caution">
    <text evidence="6">The sequence shown here is derived from an EMBL/GenBank/DDBJ whole genome shotgun (WGS) entry which is preliminary data.</text>
</comment>
<evidence type="ECO:0000256" key="4">
    <source>
        <dbReference type="PROSITE-ProRule" id="PRU00335"/>
    </source>
</evidence>
<evidence type="ECO:0000256" key="2">
    <source>
        <dbReference type="ARBA" id="ARBA00023125"/>
    </source>
</evidence>
<dbReference type="InterPro" id="IPR001647">
    <property type="entry name" value="HTH_TetR"/>
</dbReference>
<organism evidence="6 7">
    <name type="scientific">Mycolicibacterium tusciae</name>
    <dbReference type="NCBI Taxonomy" id="75922"/>
    <lineage>
        <taxon>Bacteria</taxon>
        <taxon>Bacillati</taxon>
        <taxon>Actinomycetota</taxon>
        <taxon>Actinomycetes</taxon>
        <taxon>Mycobacteriales</taxon>
        <taxon>Mycobacteriaceae</taxon>
        <taxon>Mycolicibacterium</taxon>
    </lineage>
</organism>
<feature type="DNA-binding region" description="H-T-H motif" evidence="4">
    <location>
        <begin position="35"/>
        <end position="54"/>
    </location>
</feature>
<dbReference type="InterPro" id="IPR050109">
    <property type="entry name" value="HTH-type_TetR-like_transc_reg"/>
</dbReference>
<dbReference type="STRING" id="75922.BST47_26615"/>
<protein>
    <submittedName>
        <fullName evidence="6">TetR family transcriptional regulator</fullName>
    </submittedName>
</protein>
<dbReference type="Gene3D" id="1.10.357.10">
    <property type="entry name" value="Tetracycline Repressor, domain 2"/>
    <property type="match status" value="1"/>
</dbReference>
<evidence type="ECO:0000256" key="1">
    <source>
        <dbReference type="ARBA" id="ARBA00023015"/>
    </source>
</evidence>
<dbReference type="Pfam" id="PF00440">
    <property type="entry name" value="TetR_N"/>
    <property type="match status" value="1"/>
</dbReference>
<reference evidence="6 7" key="1">
    <citation type="submission" date="2017-02" db="EMBL/GenBank/DDBJ databases">
        <title>The new phylogeny of genus Mycobacterium.</title>
        <authorList>
            <person name="Tortoli E."/>
            <person name="Trovato A."/>
            <person name="Cirillo D.M."/>
        </authorList>
    </citation>
    <scope>NUCLEOTIDE SEQUENCE [LARGE SCALE GENOMIC DNA]</scope>
    <source>
        <strain evidence="6 7">DSM 44338</strain>
    </source>
</reference>
<evidence type="ECO:0000259" key="5">
    <source>
        <dbReference type="PROSITE" id="PS50977"/>
    </source>
</evidence>
<dbReference type="InterPro" id="IPR036271">
    <property type="entry name" value="Tet_transcr_reg_TetR-rel_C_sf"/>
</dbReference>
<dbReference type="RefSeq" id="WP_083128838.1">
    <property type="nucleotide sequence ID" value="NZ_MVIM01000021.1"/>
</dbReference>
<keyword evidence="2 4" id="KW-0238">DNA-binding</keyword>
<keyword evidence="7" id="KW-1185">Reference proteome</keyword>
<dbReference type="PANTHER" id="PTHR30055:SF234">
    <property type="entry name" value="HTH-TYPE TRANSCRIPTIONAL REGULATOR BETI"/>
    <property type="match status" value="1"/>
</dbReference>
<gene>
    <name evidence="6" type="ORF">BST47_26615</name>
</gene>
<dbReference type="InterPro" id="IPR009057">
    <property type="entry name" value="Homeodomain-like_sf"/>
</dbReference>